<reference evidence="3" key="1">
    <citation type="journal article" date="2019" name="Int. J. Syst. Evol. Microbiol.">
        <title>The Global Catalogue of Microorganisms (GCM) 10K type strain sequencing project: providing services to taxonomists for standard genome sequencing and annotation.</title>
        <authorList>
            <consortium name="The Broad Institute Genomics Platform"/>
            <consortium name="The Broad Institute Genome Sequencing Center for Infectious Disease"/>
            <person name="Wu L."/>
            <person name="Ma J."/>
        </authorList>
    </citation>
    <scope>NUCLEOTIDE SEQUENCE [LARGE SCALE GENOMIC DNA]</scope>
    <source>
        <strain evidence="3">CCUG 63830</strain>
    </source>
</reference>
<keyword evidence="3" id="KW-1185">Reference proteome</keyword>
<organism evidence="2 3">
    <name type="scientific">Deinococcus multiflagellatus</name>
    <dbReference type="NCBI Taxonomy" id="1656887"/>
    <lineage>
        <taxon>Bacteria</taxon>
        <taxon>Thermotogati</taxon>
        <taxon>Deinococcota</taxon>
        <taxon>Deinococci</taxon>
        <taxon>Deinococcales</taxon>
        <taxon>Deinococcaceae</taxon>
        <taxon>Deinococcus</taxon>
    </lineage>
</organism>
<evidence type="ECO:0008006" key="4">
    <source>
        <dbReference type="Google" id="ProtNLM"/>
    </source>
</evidence>
<evidence type="ECO:0000256" key="1">
    <source>
        <dbReference type="SAM" id="SignalP"/>
    </source>
</evidence>
<dbReference type="EMBL" id="JBHSWB010000002">
    <property type="protein sequence ID" value="MFC6662675.1"/>
    <property type="molecule type" value="Genomic_DNA"/>
</dbReference>
<accession>A0ABW1ZR54</accession>
<keyword evidence="1" id="KW-0732">Signal</keyword>
<name>A0ABW1ZR54_9DEIO</name>
<protein>
    <recommendedName>
        <fullName evidence="4">Lipoprotein</fullName>
    </recommendedName>
</protein>
<evidence type="ECO:0000313" key="2">
    <source>
        <dbReference type="EMBL" id="MFC6662675.1"/>
    </source>
</evidence>
<dbReference type="Proteomes" id="UP001596317">
    <property type="component" value="Unassembled WGS sequence"/>
</dbReference>
<evidence type="ECO:0000313" key="3">
    <source>
        <dbReference type="Proteomes" id="UP001596317"/>
    </source>
</evidence>
<comment type="caution">
    <text evidence="2">The sequence shown here is derived from an EMBL/GenBank/DDBJ whole genome shotgun (WGS) entry which is preliminary data.</text>
</comment>
<gene>
    <name evidence="2" type="ORF">ACFP90_21730</name>
</gene>
<sequence length="186" mass="19774">MTRVPVVALLLLLAACAHPDPAAVLARFDPAVTTAPMEAARVSALQSPKTVKVIPGRYCTAFEEARPGGLLQGRLELTLNANRTYALADRYVFGGLVRARNEVGLYRVTGHALSLVSAAGTERSWPLTSAASDRLQLWGALPLARAACTSAPLTGHDFQTQWAAAQHEQNRPVPWAAGSAPDLTQP</sequence>
<proteinExistence type="predicted"/>
<dbReference type="PROSITE" id="PS51257">
    <property type="entry name" value="PROKAR_LIPOPROTEIN"/>
    <property type="match status" value="1"/>
</dbReference>
<feature type="signal peptide" evidence="1">
    <location>
        <begin position="1"/>
        <end position="22"/>
    </location>
</feature>
<dbReference type="RefSeq" id="WP_224612386.1">
    <property type="nucleotide sequence ID" value="NZ_JAIQXV010000026.1"/>
</dbReference>
<feature type="chain" id="PRO_5046792989" description="Lipoprotein" evidence="1">
    <location>
        <begin position="23"/>
        <end position="186"/>
    </location>
</feature>